<dbReference type="SUPFAM" id="SSF48613">
    <property type="entry name" value="Heme oxygenase-like"/>
    <property type="match status" value="1"/>
</dbReference>
<dbReference type="InterPro" id="IPR016084">
    <property type="entry name" value="Haem_Oase-like_multi-hlx"/>
</dbReference>
<proteinExistence type="predicted"/>
<evidence type="ECO:0000313" key="1">
    <source>
        <dbReference type="EMBL" id="SUI80123.1"/>
    </source>
</evidence>
<accession>A0A380AHN2</accession>
<name>A0A380AHN2_9GAMM</name>
<keyword evidence="2" id="KW-1185">Reference proteome</keyword>
<organism evidence="1 2">
    <name type="scientific">Shewanella algae</name>
    <dbReference type="NCBI Taxonomy" id="38313"/>
    <lineage>
        <taxon>Bacteria</taxon>
        <taxon>Pseudomonadati</taxon>
        <taxon>Pseudomonadota</taxon>
        <taxon>Gammaproteobacteria</taxon>
        <taxon>Alteromonadales</taxon>
        <taxon>Shewanellaceae</taxon>
        <taxon>Shewanella</taxon>
    </lineage>
</organism>
<gene>
    <name evidence="1" type="ORF">NCTC10738_02759</name>
</gene>
<dbReference type="SMART" id="SM01236">
    <property type="entry name" value="Haem_oxygenase_2"/>
    <property type="match status" value="1"/>
</dbReference>
<dbReference type="RefSeq" id="WP_115389898.1">
    <property type="nucleotide sequence ID" value="NZ_AP024612.1"/>
</dbReference>
<dbReference type="AlphaFoldDB" id="A0A380AHN2"/>
<dbReference type="Gene3D" id="1.20.910.10">
    <property type="entry name" value="Heme oxygenase-like"/>
    <property type="match status" value="1"/>
</dbReference>
<dbReference type="Proteomes" id="UP000254069">
    <property type="component" value="Unassembled WGS sequence"/>
</dbReference>
<sequence length="223" mass="25146">MNFYNQLQQATQSGREYLLASPIIGKCLQGEISLEEYVAFLHQAYHHVKHTSPLLMATGARLPESKEWLRVAVAEYIEEEQGHQEWILNDIAACGFDKEKARRSTPLFATEVMVAYAYDMVNRVSPLGFFGMVNVLEGTSINLALLAAEKVQSRLGLPDSAFSYLKSHGELDKQHIHFFEGLMNRIEDPEEQALIIHAANNFYRLYGNIFRELAPAQALALAS</sequence>
<protein>
    <submittedName>
        <fullName evidence="1">Heme oxygenase</fullName>
    </submittedName>
</protein>
<dbReference type="Pfam" id="PF14518">
    <property type="entry name" value="Haem_oxygenas_2"/>
    <property type="match status" value="1"/>
</dbReference>
<evidence type="ECO:0000313" key="2">
    <source>
        <dbReference type="Proteomes" id="UP000254069"/>
    </source>
</evidence>
<reference evidence="1 2" key="1">
    <citation type="submission" date="2018-06" db="EMBL/GenBank/DDBJ databases">
        <authorList>
            <consortium name="Pathogen Informatics"/>
            <person name="Doyle S."/>
        </authorList>
    </citation>
    <scope>NUCLEOTIDE SEQUENCE [LARGE SCALE GENOMIC DNA]</scope>
    <source>
        <strain evidence="1 2">NCTC10738</strain>
    </source>
</reference>
<dbReference type="EMBL" id="UGYO01000001">
    <property type="protein sequence ID" value="SUI80123.1"/>
    <property type="molecule type" value="Genomic_DNA"/>
</dbReference>